<dbReference type="InterPro" id="IPR016024">
    <property type="entry name" value="ARM-type_fold"/>
</dbReference>
<reference evidence="6" key="3">
    <citation type="submission" date="2025-04" db="UniProtKB">
        <authorList>
            <consortium name="RefSeq"/>
        </authorList>
    </citation>
    <scope>IDENTIFICATION</scope>
    <source>
        <strain evidence="6">CBS 781.70</strain>
    </source>
</reference>
<evidence type="ECO:0000313" key="5">
    <source>
        <dbReference type="Proteomes" id="UP000504638"/>
    </source>
</evidence>
<dbReference type="Proteomes" id="UP000504638">
    <property type="component" value="Unplaced"/>
</dbReference>
<dbReference type="Pfam" id="PF19314">
    <property type="entry name" value="DUF5917"/>
    <property type="match status" value="1"/>
</dbReference>
<proteinExistence type="inferred from homology"/>
<dbReference type="RefSeq" id="XP_033530250.1">
    <property type="nucleotide sequence ID" value="XM_033682039.1"/>
</dbReference>
<comment type="similarity">
    <text evidence="1">Belongs to the FHIP family.</text>
</comment>
<dbReference type="Pfam" id="PF10257">
    <property type="entry name" value="RAI16-like"/>
    <property type="match status" value="1"/>
</dbReference>
<organism evidence="4">
    <name type="scientific">Eremomyces bilateralis CBS 781.70</name>
    <dbReference type="NCBI Taxonomy" id="1392243"/>
    <lineage>
        <taxon>Eukaryota</taxon>
        <taxon>Fungi</taxon>
        <taxon>Dikarya</taxon>
        <taxon>Ascomycota</taxon>
        <taxon>Pezizomycotina</taxon>
        <taxon>Dothideomycetes</taxon>
        <taxon>Dothideomycetes incertae sedis</taxon>
        <taxon>Eremomycetales</taxon>
        <taxon>Eremomycetaceae</taxon>
        <taxon>Eremomyces</taxon>
    </lineage>
</organism>
<evidence type="ECO:0000259" key="3">
    <source>
        <dbReference type="Pfam" id="PF19314"/>
    </source>
</evidence>
<keyword evidence="5" id="KW-1185">Reference proteome</keyword>
<dbReference type="PANTHER" id="PTHR21705">
    <property type="entry name" value="RAI16 PROTEIN-RELATED"/>
    <property type="match status" value="1"/>
</dbReference>
<dbReference type="EMBL" id="ML975181">
    <property type="protein sequence ID" value="KAF1808619.1"/>
    <property type="molecule type" value="Genomic_DNA"/>
</dbReference>
<feature type="compositionally biased region" description="Polar residues" evidence="2">
    <location>
        <begin position="800"/>
        <end position="817"/>
    </location>
</feature>
<dbReference type="PANTHER" id="PTHR21705:SF11">
    <property type="entry name" value="FHIP FAMILY PROTEIN CG3558"/>
    <property type="match status" value="1"/>
</dbReference>
<dbReference type="InterPro" id="IPR045669">
    <property type="entry name" value="FHIP_C"/>
</dbReference>
<dbReference type="InterPro" id="IPR019384">
    <property type="entry name" value="FHIP"/>
</dbReference>
<dbReference type="AlphaFoldDB" id="A0A6G1FSF8"/>
<accession>A0A6G1FSF8</accession>
<feature type="region of interest" description="Disordered" evidence="2">
    <location>
        <begin position="1"/>
        <end position="23"/>
    </location>
</feature>
<feature type="region of interest" description="Disordered" evidence="2">
    <location>
        <begin position="840"/>
        <end position="881"/>
    </location>
</feature>
<reference evidence="4 6" key="1">
    <citation type="submission" date="2020-01" db="EMBL/GenBank/DDBJ databases">
        <authorList>
            <consortium name="DOE Joint Genome Institute"/>
            <person name="Haridas S."/>
            <person name="Albert R."/>
            <person name="Binder M."/>
            <person name="Bloem J."/>
            <person name="Labutti K."/>
            <person name="Salamov A."/>
            <person name="Andreopoulos B."/>
            <person name="Baker S.E."/>
            <person name="Barry K."/>
            <person name="Bills G."/>
            <person name="Bluhm B.H."/>
            <person name="Cannon C."/>
            <person name="Castanera R."/>
            <person name="Culley D.E."/>
            <person name="Daum C."/>
            <person name="Ezra D."/>
            <person name="Gonzalez J.B."/>
            <person name="Henrissat B."/>
            <person name="Kuo A."/>
            <person name="Liang C."/>
            <person name="Lipzen A."/>
            <person name="Lutzoni F."/>
            <person name="Magnuson J."/>
            <person name="Mondo S."/>
            <person name="Nolan M."/>
            <person name="Ohm R."/>
            <person name="Pangilinan J."/>
            <person name="Park H.-J."/>
            <person name="Ramirez L."/>
            <person name="Alfaro M."/>
            <person name="Sun H."/>
            <person name="Tritt A."/>
            <person name="Yoshinaga Y."/>
            <person name="Zwiers L.-H."/>
            <person name="Turgeon B.G."/>
            <person name="Goodwin S.B."/>
            <person name="Spatafora J.W."/>
            <person name="Crous P.W."/>
            <person name="Grigoriev I.V."/>
        </authorList>
    </citation>
    <scope>NUCLEOTIDE SEQUENCE</scope>
    <source>
        <strain evidence="4 6">CBS 781.70</strain>
    </source>
</reference>
<dbReference type="OrthoDB" id="5350595at2759"/>
<reference evidence="6" key="2">
    <citation type="submission" date="2020-04" db="EMBL/GenBank/DDBJ databases">
        <authorList>
            <consortium name="NCBI Genome Project"/>
        </authorList>
    </citation>
    <scope>NUCLEOTIDE SEQUENCE</scope>
    <source>
        <strain evidence="6">CBS 781.70</strain>
    </source>
</reference>
<evidence type="ECO:0000256" key="2">
    <source>
        <dbReference type="SAM" id="MobiDB-lite"/>
    </source>
</evidence>
<gene>
    <name evidence="4 6" type="ORF">P152DRAFT_485306</name>
</gene>
<dbReference type="SUPFAM" id="SSF48371">
    <property type="entry name" value="ARM repeat"/>
    <property type="match status" value="1"/>
</dbReference>
<evidence type="ECO:0000313" key="4">
    <source>
        <dbReference type="EMBL" id="KAF1808619.1"/>
    </source>
</evidence>
<evidence type="ECO:0000256" key="1">
    <source>
        <dbReference type="ARBA" id="ARBA00024336"/>
    </source>
</evidence>
<feature type="compositionally biased region" description="Low complexity" evidence="2">
    <location>
        <begin position="743"/>
        <end position="781"/>
    </location>
</feature>
<sequence length="963" mass="104789">MDFWSRLIGGSKTSRQTTTSNNPQQRLAKFKRVYDQILQTWQTASSPPSPTTSTHLRSLLARLTALLTSETRAPSPHLCLAFASSSAIYHPISALAAASYDEGIIRETITLFAALVDSEEEDFLADPRFATALMRCVERTTAGGGVFVGEDTEGEIVELLFGIAAKIRLQPGLLGVWFTGKAGRDGQEGEGEGGRKEEGAAATDGFGVAVDGPTARKISRAEFVGVTQKEDFPLCYQLIDHVHHEGRIGDFARTGLLYVFESASQSEDLESWIVESDLPTLMASGLGALYSQLSRKLSILHPIDELPIILALSDYENLSSPSDAESLFSPAFHNHMETFLSYLTFWQDVLEHCHSLEVRQTLVEHFRVLFLQQLLYPSLLESSDIDGGSSVAVLTYLRHILDALDHPELVHMILTYLLAIMEAPSSLSQSMASIRPGSFRRRRSLMLLTQIESEDDRPNPSLFNLIDLVVNSVRSANPQTVVAALKLVTVIMSKNHEYASGSLLRTIPMADPEPQRTHGGLNAEIEAYMEIAEDIGVDSNVDDAYDSHLKDAMKLLETHSCYSHVLPESVLAATGNLPSSSNATVSRLQHTKIPPHYLNPSDGLLRNILNLFRTFLSNDVEVNLSVTETLINLACCRSLQLDTWLAVSPTSYTFPSSTPNPSDPTLDPAARLRRARTPPTWSPDAAPLLLRTLQSVQSELHLLRTRIPTLPSLLTARRHAFRLHDEISTSPSSIPLAPPPRLATPATPARSSTPSRKSPTSPLGSSSPSLVPSLRSPTTLPDPRSPARSLPQRMLDALDSTPSRSGQPTPRSGSPNAGSGLRNGLRAFADMMADLGAEIASGEAMKGEREREGSPGGLGRGRVGRAEAGGDGEEAGRLSSASRGGLLGDVVRLAGEGLRGKMVRFPLDDAEEESEVEEGEERWEKEVSLSHVLTNVVILQEFVMEVVAVMQVRASLFSEVKFA</sequence>
<name>A0A6G1FSF8_9PEZI</name>
<feature type="domain" description="FHF complex subunit HOOK-interacting protein C-terminal" evidence="3">
    <location>
        <begin position="604"/>
        <end position="720"/>
    </location>
</feature>
<dbReference type="GeneID" id="54422609"/>
<feature type="region of interest" description="Disordered" evidence="2">
    <location>
        <begin position="729"/>
        <end position="822"/>
    </location>
</feature>
<evidence type="ECO:0000313" key="6">
    <source>
        <dbReference type="RefSeq" id="XP_033530250.1"/>
    </source>
</evidence>
<protein>
    <recommendedName>
        <fullName evidence="3">FHF complex subunit HOOK-interacting protein C-terminal domain-containing protein</fullName>
    </recommendedName>
</protein>
<feature type="compositionally biased region" description="Polar residues" evidence="2">
    <location>
        <begin position="11"/>
        <end position="23"/>
    </location>
</feature>